<dbReference type="Proteomes" id="UP001596132">
    <property type="component" value="Unassembled WGS sequence"/>
</dbReference>
<dbReference type="PANTHER" id="PTHR30419">
    <property type="entry name" value="HTH-TYPE TRANSCRIPTIONAL REGULATOR YBHD"/>
    <property type="match status" value="1"/>
</dbReference>
<evidence type="ECO:0000313" key="6">
    <source>
        <dbReference type="EMBL" id="MFC5706029.1"/>
    </source>
</evidence>
<comment type="similarity">
    <text evidence="1">Belongs to the LysR transcriptional regulatory family.</text>
</comment>
<keyword evidence="4" id="KW-0804">Transcription</keyword>
<evidence type="ECO:0000256" key="2">
    <source>
        <dbReference type="ARBA" id="ARBA00023015"/>
    </source>
</evidence>
<accession>A0ABW0YBC0</accession>
<evidence type="ECO:0000256" key="1">
    <source>
        <dbReference type="ARBA" id="ARBA00009437"/>
    </source>
</evidence>
<dbReference type="PANTHER" id="PTHR30419:SF8">
    <property type="entry name" value="NITROGEN ASSIMILATION TRANSCRIPTIONAL ACTIVATOR-RELATED"/>
    <property type="match status" value="1"/>
</dbReference>
<evidence type="ECO:0000313" key="7">
    <source>
        <dbReference type="Proteomes" id="UP001596132"/>
    </source>
</evidence>
<evidence type="ECO:0000256" key="3">
    <source>
        <dbReference type="ARBA" id="ARBA00023125"/>
    </source>
</evidence>
<dbReference type="Pfam" id="PF03466">
    <property type="entry name" value="LysR_substrate"/>
    <property type="match status" value="1"/>
</dbReference>
<dbReference type="InterPro" id="IPR050950">
    <property type="entry name" value="HTH-type_LysR_regulators"/>
</dbReference>
<dbReference type="Pfam" id="PF00126">
    <property type="entry name" value="HTH_1"/>
    <property type="match status" value="1"/>
</dbReference>
<protein>
    <submittedName>
        <fullName evidence="6">LysR substrate-binding domain-containing protein</fullName>
    </submittedName>
</protein>
<dbReference type="EMBL" id="JBHSPP010000008">
    <property type="protein sequence ID" value="MFC5706029.1"/>
    <property type="molecule type" value="Genomic_DNA"/>
</dbReference>
<dbReference type="PRINTS" id="PR00039">
    <property type="entry name" value="HTHLYSR"/>
</dbReference>
<dbReference type="Gene3D" id="3.40.190.10">
    <property type="entry name" value="Periplasmic binding protein-like II"/>
    <property type="match status" value="2"/>
</dbReference>
<comment type="caution">
    <text evidence="6">The sequence shown here is derived from an EMBL/GenBank/DDBJ whole genome shotgun (WGS) entry which is preliminary data.</text>
</comment>
<feature type="domain" description="HTH lysR-type" evidence="5">
    <location>
        <begin position="1"/>
        <end position="58"/>
    </location>
</feature>
<keyword evidence="7" id="KW-1185">Reference proteome</keyword>
<gene>
    <name evidence="6" type="ORF">ACFPVW_08135</name>
</gene>
<organism evidence="6 7">
    <name type="scientific">Aeromonas eucrenophila</name>
    <dbReference type="NCBI Taxonomy" id="649"/>
    <lineage>
        <taxon>Bacteria</taxon>
        <taxon>Pseudomonadati</taxon>
        <taxon>Pseudomonadota</taxon>
        <taxon>Gammaproteobacteria</taxon>
        <taxon>Aeromonadales</taxon>
        <taxon>Aeromonadaceae</taxon>
        <taxon>Aeromonas</taxon>
    </lineage>
</organism>
<dbReference type="SUPFAM" id="SSF46785">
    <property type="entry name" value="Winged helix' DNA-binding domain"/>
    <property type="match status" value="1"/>
</dbReference>
<dbReference type="InterPro" id="IPR005119">
    <property type="entry name" value="LysR_subst-bd"/>
</dbReference>
<keyword evidence="3" id="KW-0238">DNA-binding</keyword>
<dbReference type="Gene3D" id="1.10.10.10">
    <property type="entry name" value="Winged helix-like DNA-binding domain superfamily/Winged helix DNA-binding domain"/>
    <property type="match status" value="1"/>
</dbReference>
<reference evidence="7" key="1">
    <citation type="journal article" date="2019" name="Int. J. Syst. Evol. Microbiol.">
        <title>The Global Catalogue of Microorganisms (GCM) 10K type strain sequencing project: providing services to taxonomists for standard genome sequencing and annotation.</title>
        <authorList>
            <consortium name="The Broad Institute Genomics Platform"/>
            <consortium name="The Broad Institute Genome Sequencing Center for Infectious Disease"/>
            <person name="Wu L."/>
            <person name="Ma J."/>
        </authorList>
    </citation>
    <scope>NUCLEOTIDE SEQUENCE [LARGE SCALE GENOMIC DNA]</scope>
    <source>
        <strain evidence="7">KCTC 15012</strain>
    </source>
</reference>
<dbReference type="InterPro" id="IPR036390">
    <property type="entry name" value="WH_DNA-bd_sf"/>
</dbReference>
<dbReference type="PROSITE" id="PS50931">
    <property type="entry name" value="HTH_LYSR"/>
    <property type="match status" value="1"/>
</dbReference>
<name>A0ABW0YBC0_9GAMM</name>
<sequence length="308" mass="34673">MDIRALRYFVELVREQSFTRASEKLFVTQPTISKMIRSMEEELGQPLLNRAGHSFTLTDSGQVLFARGQLILAQMQQLEAELADLQSLQHGRLALGIPPMVGHVYADLIRTYRSRYPRVELSIVEYGGRRIEQAVLEGELDLAITMLPTREEGDLSALALDSYPIQVVLPDSPRWRAYTEIRLGDLKEEPFLLYTQAFTLSERLEQACQQAGFTPQVAARSSQWDFLTAMVRSGMGVAFLPEPICRRLTPDGLVLRPLLPELSWRLGVIWPARRYLSRTAEAWLALCRESQGMPLSASSEAGHTGPEA</sequence>
<evidence type="ECO:0000259" key="5">
    <source>
        <dbReference type="PROSITE" id="PS50931"/>
    </source>
</evidence>
<dbReference type="SUPFAM" id="SSF53850">
    <property type="entry name" value="Periplasmic binding protein-like II"/>
    <property type="match status" value="1"/>
</dbReference>
<dbReference type="RefSeq" id="WP_042643744.1">
    <property type="nucleotide sequence ID" value="NZ_CDDF01000016.1"/>
</dbReference>
<evidence type="ECO:0000256" key="4">
    <source>
        <dbReference type="ARBA" id="ARBA00023163"/>
    </source>
</evidence>
<dbReference type="InterPro" id="IPR000847">
    <property type="entry name" value="LysR_HTH_N"/>
</dbReference>
<proteinExistence type="inferred from homology"/>
<dbReference type="CDD" id="cd08438">
    <property type="entry name" value="PBP2_CidR"/>
    <property type="match status" value="1"/>
</dbReference>
<keyword evidence="2" id="KW-0805">Transcription regulation</keyword>
<dbReference type="InterPro" id="IPR036388">
    <property type="entry name" value="WH-like_DNA-bd_sf"/>
</dbReference>